<reference evidence="2" key="1">
    <citation type="submission" date="2021-10" db="EMBL/GenBank/DDBJ databases">
        <title>Roseicella aerolatum sp. nov., isolated from aerosols of e-waste dismantling site.</title>
        <authorList>
            <person name="Qin T."/>
        </authorList>
    </citation>
    <scope>NUCLEOTIDE SEQUENCE</scope>
    <source>
        <strain evidence="2">GB24</strain>
    </source>
</reference>
<dbReference type="Gene3D" id="3.40.30.10">
    <property type="entry name" value="Glutaredoxin"/>
    <property type="match status" value="1"/>
</dbReference>
<dbReference type="CDD" id="cd03024">
    <property type="entry name" value="DsbA_FrnE"/>
    <property type="match status" value="1"/>
</dbReference>
<evidence type="ECO:0000313" key="2">
    <source>
        <dbReference type="EMBL" id="MCB4821481.1"/>
    </source>
</evidence>
<dbReference type="EMBL" id="JAJAQI010000008">
    <property type="protein sequence ID" value="MCB4821481.1"/>
    <property type="molecule type" value="Genomic_DNA"/>
</dbReference>
<protein>
    <submittedName>
        <fullName evidence="2">DsbA family oxidoreductase</fullName>
    </submittedName>
</protein>
<organism evidence="2 3">
    <name type="scientific">Roseicella aerolata</name>
    <dbReference type="NCBI Taxonomy" id="2883479"/>
    <lineage>
        <taxon>Bacteria</taxon>
        <taxon>Pseudomonadati</taxon>
        <taxon>Pseudomonadota</taxon>
        <taxon>Alphaproteobacteria</taxon>
        <taxon>Acetobacterales</taxon>
        <taxon>Roseomonadaceae</taxon>
        <taxon>Roseicella</taxon>
    </lineage>
</organism>
<keyword evidence="3" id="KW-1185">Reference proteome</keyword>
<name>A0A9X1IAZ3_9PROT</name>
<comment type="caution">
    <text evidence="2">The sequence shown here is derived from an EMBL/GenBank/DDBJ whole genome shotgun (WGS) entry which is preliminary data.</text>
</comment>
<dbReference type="GO" id="GO:0016491">
    <property type="term" value="F:oxidoreductase activity"/>
    <property type="evidence" value="ECO:0007669"/>
    <property type="project" value="InterPro"/>
</dbReference>
<dbReference type="InterPro" id="IPR001853">
    <property type="entry name" value="DSBA-like_thioredoxin_dom"/>
</dbReference>
<feature type="domain" description="DSBA-like thioredoxin" evidence="1">
    <location>
        <begin position="35"/>
        <end position="237"/>
    </location>
</feature>
<dbReference type="SUPFAM" id="SSF52833">
    <property type="entry name" value="Thioredoxin-like"/>
    <property type="match status" value="1"/>
</dbReference>
<evidence type="ECO:0000259" key="1">
    <source>
        <dbReference type="Pfam" id="PF01323"/>
    </source>
</evidence>
<dbReference type="AlphaFoldDB" id="A0A9X1IAZ3"/>
<dbReference type="Proteomes" id="UP001139311">
    <property type="component" value="Unassembled WGS sequence"/>
</dbReference>
<proteinExistence type="predicted"/>
<accession>A0A9X1IAZ3</accession>
<dbReference type="PANTHER" id="PTHR13887">
    <property type="entry name" value="GLUTATHIONE S-TRANSFERASE KAPPA"/>
    <property type="match status" value="1"/>
</dbReference>
<gene>
    <name evidence="2" type="ORF">LHA35_07015</name>
</gene>
<sequence length="254" mass="27530">MADRVAEGAACGPDGCEVPGGEVMPLPLGRAPSRIDVVSDAICPWCWVGKRNLEGALALLAEEGEHFEVHWRPFQLNPDMPKEGVERDAYRAAKFGSLERSRELDAQVAAAGRAAGVEFRHALMRRTPNTVDAHRLIRWAGEHGVAAQEAVVERLFRAYFQEGRDIGDRTVLAALAGEAGLPALDAANLLATDIGEAQVLQEDMGFRRAGLSGVPTFALQGHVLFSGAMPPDRMADVFRRALEILRKEDARAAE</sequence>
<dbReference type="PANTHER" id="PTHR13887:SF41">
    <property type="entry name" value="THIOREDOXIN SUPERFAMILY PROTEIN"/>
    <property type="match status" value="1"/>
</dbReference>
<dbReference type="Pfam" id="PF01323">
    <property type="entry name" value="DSBA"/>
    <property type="match status" value="1"/>
</dbReference>
<evidence type="ECO:0000313" key="3">
    <source>
        <dbReference type="Proteomes" id="UP001139311"/>
    </source>
</evidence>
<dbReference type="RefSeq" id="WP_226606267.1">
    <property type="nucleotide sequence ID" value="NZ_JAJAQI010000008.1"/>
</dbReference>
<dbReference type="InterPro" id="IPR036249">
    <property type="entry name" value="Thioredoxin-like_sf"/>
</dbReference>